<keyword evidence="2" id="KW-1185">Reference proteome</keyword>
<evidence type="ECO:0000313" key="1">
    <source>
        <dbReference type="EMBL" id="KAK2119599.1"/>
    </source>
</evidence>
<name>A0ABQ9WDA7_SAGOE</name>
<evidence type="ECO:0000313" key="2">
    <source>
        <dbReference type="Proteomes" id="UP001266305"/>
    </source>
</evidence>
<organism evidence="1 2">
    <name type="scientific">Saguinus oedipus</name>
    <name type="common">Cotton-top tamarin</name>
    <name type="synonym">Oedipomidas oedipus</name>
    <dbReference type="NCBI Taxonomy" id="9490"/>
    <lineage>
        <taxon>Eukaryota</taxon>
        <taxon>Metazoa</taxon>
        <taxon>Chordata</taxon>
        <taxon>Craniata</taxon>
        <taxon>Vertebrata</taxon>
        <taxon>Euteleostomi</taxon>
        <taxon>Mammalia</taxon>
        <taxon>Eutheria</taxon>
        <taxon>Euarchontoglires</taxon>
        <taxon>Primates</taxon>
        <taxon>Haplorrhini</taxon>
        <taxon>Platyrrhini</taxon>
        <taxon>Cebidae</taxon>
        <taxon>Callitrichinae</taxon>
        <taxon>Saguinus</taxon>
    </lineage>
</organism>
<dbReference type="Proteomes" id="UP001266305">
    <property type="component" value="Unassembled WGS sequence"/>
</dbReference>
<gene>
    <name evidence="1" type="ORF">P7K49_000985</name>
</gene>
<accession>A0ABQ9WDA7</accession>
<protein>
    <submittedName>
        <fullName evidence="1">Uncharacterized protein</fullName>
    </submittedName>
</protein>
<sequence>MELAESSPLEWLLIRGMMRMKMMARMDKSKWASEEYRPLLRGLFQQSSWSPACCGIRLPRVLAPLVLSLNENSMRLRMMPEPGVISALRPRSAEEKALSPRPHKPLLQGCSAWSCMCPLLLTLAGALGNSFLHLPHGVLKKIKEMPTEKPCEQGTKGSIKPRVILVFVAMATTA</sequence>
<dbReference type="EMBL" id="JASSZA010000001">
    <property type="protein sequence ID" value="KAK2119599.1"/>
    <property type="molecule type" value="Genomic_DNA"/>
</dbReference>
<reference evidence="1 2" key="1">
    <citation type="submission" date="2023-05" db="EMBL/GenBank/DDBJ databases">
        <title>B98-5 Cell Line De Novo Hybrid Assembly: An Optical Mapping Approach.</title>
        <authorList>
            <person name="Kananen K."/>
            <person name="Auerbach J.A."/>
            <person name="Kautto E."/>
            <person name="Blachly J.S."/>
        </authorList>
    </citation>
    <scope>NUCLEOTIDE SEQUENCE [LARGE SCALE GENOMIC DNA]</scope>
    <source>
        <strain evidence="1">B95-8</strain>
        <tissue evidence="1">Cell line</tissue>
    </source>
</reference>
<proteinExistence type="predicted"/>
<comment type="caution">
    <text evidence="1">The sequence shown here is derived from an EMBL/GenBank/DDBJ whole genome shotgun (WGS) entry which is preliminary data.</text>
</comment>